<dbReference type="EMBL" id="SHKX01000013">
    <property type="protein sequence ID" value="RZU38688.1"/>
    <property type="molecule type" value="Genomic_DNA"/>
</dbReference>
<sequence>MSSNANEIFIHSHNPTSNRFAILEDNESIAFLYLTEVGTQRPIKDAVAYSRHPLALKVDWEKIKEKGDTPPLSKDVASSEAVIANPSEVEFSFKWSSDGNAVALLRNGKPIAFASASEKYGFSKAISKPSPLANAWDQGLYEVTFGEQP</sequence>
<dbReference type="AlphaFoldDB" id="A0A4Q7YMW0"/>
<evidence type="ECO:0000313" key="2">
    <source>
        <dbReference type="Proteomes" id="UP000292423"/>
    </source>
</evidence>
<dbReference type="Proteomes" id="UP000292423">
    <property type="component" value="Unassembled WGS sequence"/>
</dbReference>
<organism evidence="1 2">
    <name type="scientific">Fluviicoccus keumensis</name>
    <dbReference type="NCBI Taxonomy" id="1435465"/>
    <lineage>
        <taxon>Bacteria</taxon>
        <taxon>Pseudomonadati</taxon>
        <taxon>Pseudomonadota</taxon>
        <taxon>Gammaproteobacteria</taxon>
        <taxon>Moraxellales</taxon>
        <taxon>Moraxellaceae</taxon>
        <taxon>Fluviicoccus</taxon>
    </lineage>
</organism>
<evidence type="ECO:0000313" key="1">
    <source>
        <dbReference type="EMBL" id="RZU38688.1"/>
    </source>
</evidence>
<keyword evidence="2" id="KW-1185">Reference proteome</keyword>
<accession>A0A4Q7YMW0</accession>
<name>A0A4Q7YMW0_9GAMM</name>
<reference evidence="1 2" key="1">
    <citation type="submission" date="2019-02" db="EMBL/GenBank/DDBJ databases">
        <title>Genomic Encyclopedia of Type Strains, Phase IV (KMG-IV): sequencing the most valuable type-strain genomes for metagenomic binning, comparative biology and taxonomic classification.</title>
        <authorList>
            <person name="Goeker M."/>
        </authorList>
    </citation>
    <scope>NUCLEOTIDE SEQUENCE [LARGE SCALE GENOMIC DNA]</scope>
    <source>
        <strain evidence="1 2">DSM 105135</strain>
    </source>
</reference>
<comment type="caution">
    <text evidence="1">The sequence shown here is derived from an EMBL/GenBank/DDBJ whole genome shotgun (WGS) entry which is preliminary data.</text>
</comment>
<proteinExistence type="predicted"/>
<protein>
    <submittedName>
        <fullName evidence="1">Uncharacterized protein</fullName>
    </submittedName>
</protein>
<gene>
    <name evidence="1" type="ORF">EV700_2623</name>
</gene>